<sequence length="79" mass="8923">MLPRRFLIVGSVASRLLSVRSAENPPSWKSVLVALDRRVLRKICQRNMAFISLLVVVVEDVELASKDFLYPGGLYPHID</sequence>
<dbReference type="HOGENOM" id="CLU_2606220_0_0_1"/>
<name>A0A067TAI6_GALM3</name>
<organism evidence="1 2">
    <name type="scientific">Galerina marginata (strain CBS 339.88)</name>
    <dbReference type="NCBI Taxonomy" id="685588"/>
    <lineage>
        <taxon>Eukaryota</taxon>
        <taxon>Fungi</taxon>
        <taxon>Dikarya</taxon>
        <taxon>Basidiomycota</taxon>
        <taxon>Agaricomycotina</taxon>
        <taxon>Agaricomycetes</taxon>
        <taxon>Agaricomycetidae</taxon>
        <taxon>Agaricales</taxon>
        <taxon>Agaricineae</taxon>
        <taxon>Strophariaceae</taxon>
        <taxon>Galerina</taxon>
    </lineage>
</organism>
<dbReference type="EMBL" id="KL142373">
    <property type="protein sequence ID" value="KDR79372.1"/>
    <property type="molecule type" value="Genomic_DNA"/>
</dbReference>
<dbReference type="AlphaFoldDB" id="A0A067TAI6"/>
<keyword evidence="2" id="KW-1185">Reference proteome</keyword>
<protein>
    <submittedName>
        <fullName evidence="1">Uncharacterized protein</fullName>
    </submittedName>
</protein>
<proteinExistence type="predicted"/>
<evidence type="ECO:0000313" key="2">
    <source>
        <dbReference type="Proteomes" id="UP000027222"/>
    </source>
</evidence>
<reference evidence="2" key="1">
    <citation type="journal article" date="2014" name="Proc. Natl. Acad. Sci. U.S.A.">
        <title>Extensive sampling of basidiomycete genomes demonstrates inadequacy of the white-rot/brown-rot paradigm for wood decay fungi.</title>
        <authorList>
            <person name="Riley R."/>
            <person name="Salamov A.A."/>
            <person name="Brown D.W."/>
            <person name="Nagy L.G."/>
            <person name="Floudas D."/>
            <person name="Held B.W."/>
            <person name="Levasseur A."/>
            <person name="Lombard V."/>
            <person name="Morin E."/>
            <person name="Otillar R."/>
            <person name="Lindquist E.A."/>
            <person name="Sun H."/>
            <person name="LaButti K.M."/>
            <person name="Schmutz J."/>
            <person name="Jabbour D."/>
            <person name="Luo H."/>
            <person name="Baker S.E."/>
            <person name="Pisabarro A.G."/>
            <person name="Walton J.D."/>
            <person name="Blanchette R.A."/>
            <person name="Henrissat B."/>
            <person name="Martin F."/>
            <person name="Cullen D."/>
            <person name="Hibbett D.S."/>
            <person name="Grigoriev I.V."/>
        </authorList>
    </citation>
    <scope>NUCLEOTIDE SEQUENCE [LARGE SCALE GENOMIC DNA]</scope>
    <source>
        <strain evidence="2">CBS 339.88</strain>
    </source>
</reference>
<gene>
    <name evidence="1" type="ORF">GALMADRAFT_243402</name>
</gene>
<dbReference type="Proteomes" id="UP000027222">
    <property type="component" value="Unassembled WGS sequence"/>
</dbReference>
<accession>A0A067TAI6</accession>
<evidence type="ECO:0000313" key="1">
    <source>
        <dbReference type="EMBL" id="KDR79372.1"/>
    </source>
</evidence>